<keyword evidence="7" id="KW-0812">Transmembrane</keyword>
<dbReference type="GO" id="GO:0008417">
    <property type="term" value="F:fucosyltransferase activity"/>
    <property type="evidence" value="ECO:0007669"/>
    <property type="project" value="InterPro"/>
</dbReference>
<evidence type="ECO:0000256" key="4">
    <source>
        <dbReference type="ARBA" id="ARBA00022676"/>
    </source>
</evidence>
<name>A0A0C2J1Z4_THEKT</name>
<comment type="pathway">
    <text evidence="2">Protein modification; protein glycosylation.</text>
</comment>
<evidence type="ECO:0000259" key="8">
    <source>
        <dbReference type="Pfam" id="PF00852"/>
    </source>
</evidence>
<dbReference type="Pfam" id="PF00852">
    <property type="entry name" value="Glyco_transf_10"/>
    <property type="match status" value="1"/>
</dbReference>
<feature type="domain" description="Fucosyltransferase C-terminal" evidence="8">
    <location>
        <begin position="174"/>
        <end position="327"/>
    </location>
</feature>
<gene>
    <name evidence="9" type="ORF">RF11_11897</name>
</gene>
<evidence type="ECO:0000313" key="9">
    <source>
        <dbReference type="EMBL" id="KII71899.1"/>
    </source>
</evidence>
<keyword evidence="7" id="KW-0472">Membrane</keyword>
<dbReference type="InterPro" id="IPR038577">
    <property type="entry name" value="GT10-like_C_sf"/>
</dbReference>
<sequence>MDPISMLQDFIPLPCFLRSQIVNVHQERSNPSSNAQNISKIGKNIVVLVYGSYYKEVLLKDLVDGYCTNSTHIKVVRSHTCVEHDAVILHFIEYDRFLRECVGDRYQKKKTMVIFAMEPPWSVKLTMHIEPTDQNYYILTYSYHRSSLLRSTYFEFYRENSWLNTTLLWNEFTNRKKAGVSTISDCQQNHTVRIDYIKRLSNMFPVDRYGACVDKKLSKEEFKDLCPKYMFYLSFENSVCDDYITEKYCIPLNCGAIPVVMSSLHNLVHLIPGSYINALDYESPEHLAQHLSKVSTNFTLYQRYFIWKKYYKIKPCKFYSNVCEMLDIIYQNTLAPFEDKGLSELTNASKCLSVNDMLKYMPN</sequence>
<evidence type="ECO:0000256" key="2">
    <source>
        <dbReference type="ARBA" id="ARBA00004922"/>
    </source>
</evidence>
<keyword evidence="10" id="KW-1185">Reference proteome</keyword>
<keyword evidence="6 7" id="KW-0333">Golgi apparatus</keyword>
<organism evidence="9 10">
    <name type="scientific">Thelohanellus kitauei</name>
    <name type="common">Myxosporean</name>
    <dbReference type="NCBI Taxonomy" id="669202"/>
    <lineage>
        <taxon>Eukaryota</taxon>
        <taxon>Metazoa</taxon>
        <taxon>Cnidaria</taxon>
        <taxon>Myxozoa</taxon>
        <taxon>Myxosporea</taxon>
        <taxon>Bivalvulida</taxon>
        <taxon>Platysporina</taxon>
        <taxon>Myxobolidae</taxon>
        <taxon>Thelohanellus</taxon>
    </lineage>
</organism>
<comment type="subcellular location">
    <subcellularLocation>
        <location evidence="1">Golgi apparatus membrane</location>
        <topology evidence="1">Single-pass type II membrane protein</topology>
    </subcellularLocation>
    <subcellularLocation>
        <location evidence="7">Golgi apparatus</location>
        <location evidence="7">Golgi stack membrane</location>
        <topology evidence="7">Single-pass type II membrane protein</topology>
    </subcellularLocation>
</comment>
<accession>A0A0C2J1Z4</accession>
<reference evidence="9 10" key="1">
    <citation type="journal article" date="2014" name="Genome Biol. Evol.">
        <title>The genome of the myxosporean Thelohanellus kitauei shows adaptations to nutrient acquisition within its fish host.</title>
        <authorList>
            <person name="Yang Y."/>
            <person name="Xiong J."/>
            <person name="Zhou Z."/>
            <person name="Huo F."/>
            <person name="Miao W."/>
            <person name="Ran C."/>
            <person name="Liu Y."/>
            <person name="Zhang J."/>
            <person name="Feng J."/>
            <person name="Wang M."/>
            <person name="Wang M."/>
            <person name="Wang L."/>
            <person name="Yao B."/>
        </authorList>
    </citation>
    <scope>NUCLEOTIDE SEQUENCE [LARGE SCALE GENOMIC DNA]</scope>
    <source>
        <strain evidence="9">Wuqing</strain>
    </source>
</reference>
<comment type="similarity">
    <text evidence="3 7">Belongs to the glycosyltransferase 10 family.</text>
</comment>
<dbReference type="InterPro" id="IPR055270">
    <property type="entry name" value="Glyco_tran_10_C"/>
</dbReference>
<evidence type="ECO:0000313" key="10">
    <source>
        <dbReference type="Proteomes" id="UP000031668"/>
    </source>
</evidence>
<dbReference type="Proteomes" id="UP000031668">
    <property type="component" value="Unassembled WGS sequence"/>
</dbReference>
<dbReference type="UniPathway" id="UPA00378"/>
<evidence type="ECO:0000256" key="3">
    <source>
        <dbReference type="ARBA" id="ARBA00008919"/>
    </source>
</evidence>
<evidence type="ECO:0000256" key="1">
    <source>
        <dbReference type="ARBA" id="ARBA00004323"/>
    </source>
</evidence>
<comment type="caution">
    <text evidence="9">The sequence shown here is derived from an EMBL/GenBank/DDBJ whole genome shotgun (WGS) entry which is preliminary data.</text>
</comment>
<evidence type="ECO:0000256" key="6">
    <source>
        <dbReference type="ARBA" id="ARBA00023034"/>
    </source>
</evidence>
<keyword evidence="5 7" id="KW-0808">Transferase</keyword>
<dbReference type="EC" id="2.4.1.-" evidence="7"/>
<keyword evidence="4 7" id="KW-0328">Glycosyltransferase</keyword>
<dbReference type="PANTHER" id="PTHR48438">
    <property type="entry name" value="ALPHA-(1,3)-FUCOSYLTRANSFERASE C-RELATED"/>
    <property type="match status" value="1"/>
</dbReference>
<dbReference type="EMBL" id="JWZT01001601">
    <property type="protein sequence ID" value="KII71899.1"/>
    <property type="molecule type" value="Genomic_DNA"/>
</dbReference>
<dbReference type="GO" id="GO:0032580">
    <property type="term" value="C:Golgi cisterna membrane"/>
    <property type="evidence" value="ECO:0007669"/>
    <property type="project" value="UniProtKB-SubCell"/>
</dbReference>
<dbReference type="InterPro" id="IPR001503">
    <property type="entry name" value="Glyco_trans_10"/>
</dbReference>
<evidence type="ECO:0000256" key="5">
    <source>
        <dbReference type="ARBA" id="ARBA00022679"/>
    </source>
</evidence>
<dbReference type="AlphaFoldDB" id="A0A0C2J1Z4"/>
<dbReference type="Gene3D" id="3.40.50.11660">
    <property type="entry name" value="Glycosyl transferase family 10, C-terminal domain"/>
    <property type="match status" value="1"/>
</dbReference>
<dbReference type="GO" id="GO:0000139">
    <property type="term" value="C:Golgi membrane"/>
    <property type="evidence" value="ECO:0007669"/>
    <property type="project" value="UniProtKB-SubCell"/>
</dbReference>
<protein>
    <recommendedName>
        <fullName evidence="7">Fucosyltransferase</fullName>
        <ecNumber evidence="7">2.4.1.-</ecNumber>
    </recommendedName>
</protein>
<dbReference type="PANTHER" id="PTHR48438:SF1">
    <property type="entry name" value="ALPHA-(1,3)-FUCOSYLTRANSFERASE C-RELATED"/>
    <property type="match status" value="1"/>
</dbReference>
<proteinExistence type="inferred from homology"/>
<evidence type="ECO:0000256" key="7">
    <source>
        <dbReference type="RuleBase" id="RU003832"/>
    </source>
</evidence>
<dbReference type="OrthoDB" id="427096at2759"/>
<dbReference type="SUPFAM" id="SSF53756">
    <property type="entry name" value="UDP-Glycosyltransferase/glycogen phosphorylase"/>
    <property type="match status" value="1"/>
</dbReference>